<evidence type="ECO:0000313" key="6">
    <source>
        <dbReference type="Proteomes" id="UP000231701"/>
    </source>
</evidence>
<dbReference type="KEGG" id="maes:Ga0123461_1767"/>
<dbReference type="EMBL" id="CP018799">
    <property type="protein sequence ID" value="ATX80180.1"/>
    <property type="molecule type" value="Genomic_DNA"/>
</dbReference>
<feature type="domain" description="GGDEF" evidence="4">
    <location>
        <begin position="339"/>
        <end position="470"/>
    </location>
</feature>
<name>A0A2K8KYT7_MARES</name>
<protein>
    <recommendedName>
        <fullName evidence="1">diguanylate cyclase</fullName>
        <ecNumber evidence="1">2.7.7.65</ecNumber>
    </recommendedName>
</protein>
<gene>
    <name evidence="5" type="ORF">Ga0123461_1767</name>
</gene>
<keyword evidence="3" id="KW-0472">Membrane</keyword>
<dbReference type="PANTHER" id="PTHR45138:SF9">
    <property type="entry name" value="DIGUANYLATE CYCLASE DGCM-RELATED"/>
    <property type="match status" value="1"/>
</dbReference>
<dbReference type="AlphaFoldDB" id="A0A2K8KYT7"/>
<feature type="transmembrane region" description="Helical" evidence="3">
    <location>
        <begin position="223"/>
        <end position="242"/>
    </location>
</feature>
<dbReference type="SMART" id="SM00267">
    <property type="entry name" value="GGDEF"/>
    <property type="match status" value="1"/>
</dbReference>
<dbReference type="PANTHER" id="PTHR45138">
    <property type="entry name" value="REGULATORY COMPONENTS OF SENSORY TRANSDUCTION SYSTEM"/>
    <property type="match status" value="1"/>
</dbReference>
<dbReference type="InterPro" id="IPR021796">
    <property type="entry name" value="Tll0287-like_dom"/>
</dbReference>
<comment type="catalytic activity">
    <reaction evidence="2">
        <text>2 GTP = 3',3'-c-di-GMP + 2 diphosphate</text>
        <dbReference type="Rhea" id="RHEA:24898"/>
        <dbReference type="ChEBI" id="CHEBI:33019"/>
        <dbReference type="ChEBI" id="CHEBI:37565"/>
        <dbReference type="ChEBI" id="CHEBI:58805"/>
        <dbReference type="EC" id="2.7.7.65"/>
    </reaction>
</comment>
<dbReference type="InterPro" id="IPR043128">
    <property type="entry name" value="Rev_trsase/Diguanyl_cyclase"/>
</dbReference>
<dbReference type="CDD" id="cd01949">
    <property type="entry name" value="GGDEF"/>
    <property type="match status" value="1"/>
</dbReference>
<keyword evidence="3" id="KW-0812">Transmembrane</keyword>
<dbReference type="Gene3D" id="3.30.70.270">
    <property type="match status" value="1"/>
</dbReference>
<dbReference type="OrthoDB" id="5289318at2"/>
<dbReference type="Gene3D" id="6.10.340.10">
    <property type="match status" value="1"/>
</dbReference>
<evidence type="ECO:0000256" key="3">
    <source>
        <dbReference type="SAM" id="Phobius"/>
    </source>
</evidence>
<dbReference type="GO" id="GO:0052621">
    <property type="term" value="F:diguanylate cyclase activity"/>
    <property type="evidence" value="ECO:0007669"/>
    <property type="project" value="UniProtKB-EC"/>
</dbReference>
<accession>A0A2K8KYT7</accession>
<dbReference type="InterPro" id="IPR000160">
    <property type="entry name" value="GGDEF_dom"/>
</dbReference>
<sequence length="470" mass="53459">MVKSLSIVTKINLVILLVLAVTMSFIFYLAIEAEQAHDEEMFMMQATGLFQQIEIARHWNSRQGGVYVYKKPGMKPNPHLYKTRPAAGKARVIEPEITDSKGRKLILKNPAWMSREISELSKSEQKVIYHLTSLNPINPDNAPDDFERMALKSFETGNKEAHKLYQNGDAPFFRYMAPLKIEESCLSCHGFQGYKVGDVRGGISVEIPIAQHIGHADERMLRIAAYALVTYLILALTLTLTVRRFVSKPMKKMIEFTNGLEIENEALLPSEGQSDEVGILARSLSETRKRIQHQQMTLREKAEELDLSRRTDPLTGANNRQHFILEMPKIVARANRDNSPTSILMVDIDHFKEVNDTYGHAIGDRVLQQMVEHMIQETRSYDMLVRYGGEEFLVVMPNTENQHAVVIAERIRKSMEACHCVTAGDKTVLYTVSIGVYTTLQEEIDQMLIKVDDAMYRAKEGGRNRVQNSE</sequence>
<feature type="transmembrane region" description="Helical" evidence="3">
    <location>
        <begin position="12"/>
        <end position="31"/>
    </location>
</feature>
<dbReference type="EC" id="2.7.7.65" evidence="1"/>
<evidence type="ECO:0000259" key="4">
    <source>
        <dbReference type="PROSITE" id="PS50887"/>
    </source>
</evidence>
<keyword evidence="3" id="KW-1133">Transmembrane helix</keyword>
<dbReference type="Proteomes" id="UP000231701">
    <property type="component" value="Chromosome"/>
</dbReference>
<evidence type="ECO:0000256" key="1">
    <source>
        <dbReference type="ARBA" id="ARBA00012528"/>
    </source>
</evidence>
<reference evidence="5 6" key="1">
    <citation type="submission" date="2016-12" db="EMBL/GenBank/DDBJ databases">
        <title>Isolation and genomic insights into novel planktonic Zetaproteobacteria from stratified waters of the Chesapeake Bay.</title>
        <authorList>
            <person name="McAllister S.M."/>
            <person name="Kato S."/>
            <person name="Chan C.S."/>
            <person name="Chiu B.K."/>
            <person name="Field E.K."/>
        </authorList>
    </citation>
    <scope>NUCLEOTIDE SEQUENCE [LARGE SCALE GENOMIC DNA]</scope>
    <source>
        <strain evidence="5 6">CP-5</strain>
    </source>
</reference>
<keyword evidence="6" id="KW-1185">Reference proteome</keyword>
<dbReference type="InterPro" id="IPR029787">
    <property type="entry name" value="Nucleotide_cyclase"/>
</dbReference>
<proteinExistence type="predicted"/>
<dbReference type="NCBIfam" id="TIGR00254">
    <property type="entry name" value="GGDEF"/>
    <property type="match status" value="1"/>
</dbReference>
<dbReference type="Gene3D" id="3.30.450.290">
    <property type="match status" value="1"/>
</dbReference>
<dbReference type="PROSITE" id="PS50887">
    <property type="entry name" value="GGDEF"/>
    <property type="match status" value="1"/>
</dbReference>
<evidence type="ECO:0000313" key="5">
    <source>
        <dbReference type="EMBL" id="ATX80180.1"/>
    </source>
</evidence>
<dbReference type="FunFam" id="3.30.70.270:FF:000001">
    <property type="entry name" value="Diguanylate cyclase domain protein"/>
    <property type="match status" value="1"/>
</dbReference>
<dbReference type="Pfam" id="PF00990">
    <property type="entry name" value="GGDEF"/>
    <property type="match status" value="1"/>
</dbReference>
<dbReference type="SUPFAM" id="SSF55073">
    <property type="entry name" value="Nucleotide cyclase"/>
    <property type="match status" value="1"/>
</dbReference>
<organism evidence="5 6">
    <name type="scientific">Mariprofundus aestuarium</name>
    <dbReference type="NCBI Taxonomy" id="1921086"/>
    <lineage>
        <taxon>Bacteria</taxon>
        <taxon>Pseudomonadati</taxon>
        <taxon>Pseudomonadota</taxon>
        <taxon>Candidatius Mariprofundia</taxon>
        <taxon>Mariprofundales</taxon>
        <taxon>Mariprofundaceae</taxon>
        <taxon>Mariprofundus</taxon>
    </lineage>
</organism>
<dbReference type="InterPro" id="IPR050469">
    <property type="entry name" value="Diguanylate_Cyclase"/>
</dbReference>
<dbReference type="RefSeq" id="WP_100277983.1">
    <property type="nucleotide sequence ID" value="NZ_CP018799.1"/>
</dbReference>
<evidence type="ECO:0000256" key="2">
    <source>
        <dbReference type="ARBA" id="ARBA00034247"/>
    </source>
</evidence>
<dbReference type="Pfam" id="PF11845">
    <property type="entry name" value="Tll0287-like"/>
    <property type="match status" value="1"/>
</dbReference>